<accession>A0A4Y2Q3W8</accession>
<name>A0A4Y2Q3W8_ARAVE</name>
<proteinExistence type="predicted"/>
<keyword evidence="2" id="KW-1185">Reference proteome</keyword>
<dbReference type="EMBL" id="BGPR01297435">
    <property type="protein sequence ID" value="GBN58865.1"/>
    <property type="molecule type" value="Genomic_DNA"/>
</dbReference>
<evidence type="ECO:0000313" key="2">
    <source>
        <dbReference type="Proteomes" id="UP000499080"/>
    </source>
</evidence>
<gene>
    <name evidence="1" type="ORF">AVEN_121667_1</name>
</gene>
<dbReference type="Proteomes" id="UP000499080">
    <property type="component" value="Unassembled WGS sequence"/>
</dbReference>
<evidence type="ECO:0000313" key="1">
    <source>
        <dbReference type="EMBL" id="GBN58865.1"/>
    </source>
</evidence>
<dbReference type="AlphaFoldDB" id="A0A4Y2Q3W8"/>
<organism evidence="1 2">
    <name type="scientific">Araneus ventricosus</name>
    <name type="common">Orbweaver spider</name>
    <name type="synonym">Epeira ventricosa</name>
    <dbReference type="NCBI Taxonomy" id="182803"/>
    <lineage>
        <taxon>Eukaryota</taxon>
        <taxon>Metazoa</taxon>
        <taxon>Ecdysozoa</taxon>
        <taxon>Arthropoda</taxon>
        <taxon>Chelicerata</taxon>
        <taxon>Arachnida</taxon>
        <taxon>Araneae</taxon>
        <taxon>Araneomorphae</taxon>
        <taxon>Entelegynae</taxon>
        <taxon>Araneoidea</taxon>
        <taxon>Araneidae</taxon>
        <taxon>Araneus</taxon>
    </lineage>
</organism>
<sequence>MNSILRSVRSSGNSLMPMLLQSTTGKGIVNLYLASTDSMQASKIGRLKSFKATQLKFVFEGPSYVEGFPNTSWHGSGTVFTAFGWCHVCNFAVGAAYSFCLL</sequence>
<protein>
    <submittedName>
        <fullName evidence="1">Uncharacterized protein</fullName>
    </submittedName>
</protein>
<comment type="caution">
    <text evidence="1">The sequence shown here is derived from an EMBL/GenBank/DDBJ whole genome shotgun (WGS) entry which is preliminary data.</text>
</comment>
<reference evidence="1 2" key="1">
    <citation type="journal article" date="2019" name="Sci. Rep.">
        <title>Orb-weaving spider Araneus ventricosus genome elucidates the spidroin gene catalogue.</title>
        <authorList>
            <person name="Kono N."/>
            <person name="Nakamura H."/>
            <person name="Ohtoshi R."/>
            <person name="Moran D.A.P."/>
            <person name="Shinohara A."/>
            <person name="Yoshida Y."/>
            <person name="Fujiwara M."/>
            <person name="Mori M."/>
            <person name="Tomita M."/>
            <person name="Arakawa K."/>
        </authorList>
    </citation>
    <scope>NUCLEOTIDE SEQUENCE [LARGE SCALE GENOMIC DNA]</scope>
</reference>